<evidence type="ECO:0000313" key="2">
    <source>
        <dbReference type="EMBL" id="EFL35719.1"/>
    </source>
</evidence>
<organism evidence="2 3">
    <name type="scientific">Streptomyces viridochromogenes (strain DSM 40736 / JCM 4977 / BCRC 1201 / Tue 494)</name>
    <dbReference type="NCBI Taxonomy" id="591159"/>
    <lineage>
        <taxon>Bacteria</taxon>
        <taxon>Bacillati</taxon>
        <taxon>Actinomycetota</taxon>
        <taxon>Actinomycetes</taxon>
        <taxon>Kitasatosporales</taxon>
        <taxon>Streptomycetaceae</taxon>
        <taxon>Streptomyces</taxon>
    </lineage>
</organism>
<proteinExistence type="predicted"/>
<evidence type="ECO:0000313" key="3">
    <source>
        <dbReference type="Proteomes" id="UP000004184"/>
    </source>
</evidence>
<gene>
    <name evidence="2" type="ORF">SSQG_06237</name>
</gene>
<dbReference type="EMBL" id="GG657757">
    <property type="protein sequence ID" value="EFL35719.1"/>
    <property type="molecule type" value="Genomic_DNA"/>
</dbReference>
<dbReference type="STRING" id="591159.SSQG_06237"/>
<name>D9X1R0_STRVT</name>
<feature type="region of interest" description="Disordered" evidence="1">
    <location>
        <begin position="1"/>
        <end position="21"/>
    </location>
</feature>
<accession>D9X1R0</accession>
<sequence>MGPLHESGPHVTGAGGRVDRGGMRSLLFGISFGKADPAASVNTFRMGRVPLERSVVLHGTPGVLDERSSAER</sequence>
<dbReference type="AlphaFoldDB" id="D9X1R0"/>
<keyword evidence="3" id="KW-1185">Reference proteome</keyword>
<reference evidence="3" key="1">
    <citation type="submission" date="2009-02" db="EMBL/GenBank/DDBJ databases">
        <title>Annotation of Streptomyces viridochromogenes strain DSM 40736.</title>
        <authorList>
            <consortium name="The Broad Institute Genome Sequencing Platform"/>
            <consortium name="Broad Institute Microbial Sequencing Center"/>
            <person name="Fischbach M."/>
            <person name="Godfrey P."/>
            <person name="Ward D."/>
            <person name="Young S."/>
            <person name="Zeng Q."/>
            <person name="Koehrsen M."/>
            <person name="Alvarado L."/>
            <person name="Berlin A.M."/>
            <person name="Bochicchio J."/>
            <person name="Borenstein D."/>
            <person name="Chapman S.B."/>
            <person name="Chen Z."/>
            <person name="Engels R."/>
            <person name="Freedman E."/>
            <person name="Gellesch M."/>
            <person name="Goldberg J."/>
            <person name="Griggs A."/>
            <person name="Gujja S."/>
            <person name="Heilman E.R."/>
            <person name="Heiman D.I."/>
            <person name="Hepburn T.A."/>
            <person name="Howarth C."/>
            <person name="Jen D."/>
            <person name="Larson L."/>
            <person name="Lewis B."/>
            <person name="Mehta T."/>
            <person name="Park D."/>
            <person name="Pearson M."/>
            <person name="Richards J."/>
            <person name="Roberts A."/>
            <person name="Saif S."/>
            <person name="Shea T.D."/>
            <person name="Shenoy N."/>
            <person name="Sisk P."/>
            <person name="Stolte C."/>
            <person name="Sykes S.N."/>
            <person name="Thomson T."/>
            <person name="Walk T."/>
            <person name="White J."/>
            <person name="Yandava C."/>
            <person name="Straight P."/>
            <person name="Clardy J."/>
            <person name="Hung D."/>
            <person name="Kolter R."/>
            <person name="Mekalanos J."/>
            <person name="Walker S."/>
            <person name="Walsh C.T."/>
            <person name="Wieland-Brown L.C."/>
            <person name="Haas B."/>
            <person name="Nusbaum C."/>
            <person name="Birren B."/>
        </authorList>
    </citation>
    <scope>NUCLEOTIDE SEQUENCE [LARGE SCALE GENOMIC DNA]</scope>
    <source>
        <strain evidence="3">DSM 40736 / JCM 4977 / BCRC 1201 / Tue 494</strain>
    </source>
</reference>
<evidence type="ECO:0000256" key="1">
    <source>
        <dbReference type="SAM" id="MobiDB-lite"/>
    </source>
</evidence>
<dbReference type="Proteomes" id="UP000004184">
    <property type="component" value="Unassembled WGS sequence"/>
</dbReference>
<dbReference type="HOGENOM" id="CLU_2720763_0_0_11"/>
<protein>
    <submittedName>
        <fullName evidence="2">Predicted protein</fullName>
    </submittedName>
</protein>